<dbReference type="CDD" id="cd04182">
    <property type="entry name" value="GT_2_like_f"/>
    <property type="match status" value="1"/>
</dbReference>
<dbReference type="Proteomes" id="UP000234626">
    <property type="component" value="Unassembled WGS sequence"/>
</dbReference>
<evidence type="ECO:0000313" key="3">
    <source>
        <dbReference type="EMBL" id="PLR47093.1"/>
    </source>
</evidence>
<evidence type="ECO:0000313" key="4">
    <source>
        <dbReference type="Proteomes" id="UP000234626"/>
    </source>
</evidence>
<reference evidence="3 4" key="1">
    <citation type="submission" date="2017-12" db="EMBL/GenBank/DDBJ databases">
        <title>Characterization of six clinical isolates of Enterochimera gen. nov., a novel genus of the Yersiniaciae family and the three species Enterochimera arupensis sp. nov., Enterochimera coloradensis sp. nov, and Enterochimera californica sp. nov.</title>
        <authorList>
            <person name="Rossi A."/>
            <person name="Fisher M."/>
        </authorList>
    </citation>
    <scope>NUCLEOTIDE SEQUENCE [LARGE SCALE GENOMIC DNA]</scope>
    <source>
        <strain evidence="3 4">2016Iso1</strain>
    </source>
</reference>
<dbReference type="GO" id="GO:0016779">
    <property type="term" value="F:nucleotidyltransferase activity"/>
    <property type="evidence" value="ECO:0007669"/>
    <property type="project" value="UniProtKB-ARBA"/>
</dbReference>
<comment type="caution">
    <text evidence="3">The sequence shown here is derived from an EMBL/GenBank/DDBJ whole genome shotgun (WGS) entry which is preliminary data.</text>
</comment>
<feature type="domain" description="MobA-like NTP transferase" evidence="2">
    <location>
        <begin position="29"/>
        <end position="187"/>
    </location>
</feature>
<dbReference type="EMBL" id="PJZK01000016">
    <property type="protein sequence ID" value="PLR47093.1"/>
    <property type="molecule type" value="Genomic_DNA"/>
</dbReference>
<organism evidence="3 4">
    <name type="scientific">Chimaeribacter arupi</name>
    <dbReference type="NCBI Taxonomy" id="2060066"/>
    <lineage>
        <taxon>Bacteria</taxon>
        <taxon>Pseudomonadati</taxon>
        <taxon>Pseudomonadota</taxon>
        <taxon>Gammaproteobacteria</taxon>
        <taxon>Enterobacterales</taxon>
        <taxon>Yersiniaceae</taxon>
        <taxon>Chimaeribacter</taxon>
    </lineage>
</organism>
<dbReference type="Gene3D" id="3.90.550.10">
    <property type="entry name" value="Spore Coat Polysaccharide Biosynthesis Protein SpsA, Chain A"/>
    <property type="match status" value="1"/>
</dbReference>
<evidence type="ECO:0000259" key="2">
    <source>
        <dbReference type="Pfam" id="PF12804"/>
    </source>
</evidence>
<dbReference type="OrthoDB" id="5298023at2"/>
<name>A0A2N5EKP3_9GAMM</name>
<dbReference type="PANTHER" id="PTHR43777:SF1">
    <property type="entry name" value="MOLYBDENUM COFACTOR CYTIDYLYLTRANSFERASE"/>
    <property type="match status" value="1"/>
</dbReference>
<dbReference type="Pfam" id="PF12804">
    <property type="entry name" value="NTP_transf_3"/>
    <property type="match status" value="1"/>
</dbReference>
<gene>
    <name evidence="3" type="ORF">CYR34_15245</name>
</gene>
<keyword evidence="4" id="KW-1185">Reference proteome</keyword>
<dbReference type="SUPFAM" id="SSF53448">
    <property type="entry name" value="Nucleotide-diphospho-sugar transferases"/>
    <property type="match status" value="1"/>
</dbReference>
<accession>A0A2N5EKP3</accession>
<sequence length="214" mass="22237">MAFSPTLTSYPFDTTLFRTGATRLNAGILLMAAGLSRRYRAASGGQHKLSGRLPGGGTVFGQSVHHAQQSGLPVTVILRPEDTGLQALAARAGVPFHCVASGGLGESIAAGVAATPTWPGWLVALADMPLLAPETYLQVNAALAHAVCARAVYGEEAGHPVGFRAEMRTALCALTGDQGARALLKSTPPHRVPVDDPGCVWDIDLPDQLPRAAQ</sequence>
<evidence type="ECO:0000256" key="1">
    <source>
        <dbReference type="ARBA" id="ARBA00022842"/>
    </source>
</evidence>
<dbReference type="InterPro" id="IPR029044">
    <property type="entry name" value="Nucleotide-diphossugar_trans"/>
</dbReference>
<keyword evidence="1" id="KW-0460">Magnesium</keyword>
<dbReference type="InterPro" id="IPR025877">
    <property type="entry name" value="MobA-like_NTP_Trfase"/>
</dbReference>
<dbReference type="AlphaFoldDB" id="A0A2N5EKP3"/>
<protein>
    <submittedName>
        <fullName evidence="3">Molybdopterin-guanine dinucleotide biosynthesis protein MobA</fullName>
    </submittedName>
</protein>
<dbReference type="PANTHER" id="PTHR43777">
    <property type="entry name" value="MOLYBDENUM COFACTOR CYTIDYLYLTRANSFERASE"/>
    <property type="match status" value="1"/>
</dbReference>
<proteinExistence type="predicted"/>